<dbReference type="InterPro" id="IPR003594">
    <property type="entry name" value="HATPase_dom"/>
</dbReference>
<evidence type="ECO:0000256" key="1">
    <source>
        <dbReference type="ARBA" id="ARBA00000185"/>
    </source>
</evidence>
<evidence type="ECO:0000256" key="2">
    <source>
        <dbReference type="ARBA" id="ARBA00010708"/>
    </source>
</evidence>
<keyword evidence="5 10" id="KW-0067">ATP-binding</keyword>
<dbReference type="SUPFAM" id="SSF54211">
    <property type="entry name" value="Ribosomal protein S5 domain 2-like"/>
    <property type="match status" value="1"/>
</dbReference>
<protein>
    <recommendedName>
        <fullName evidence="10">DNA gyrase subunit B</fullName>
        <ecNumber evidence="10">5.6.2.2</ecNumber>
    </recommendedName>
</protein>
<name>A0A1F8GCR0_9BACT</name>
<dbReference type="InterPro" id="IPR034160">
    <property type="entry name" value="TOPRIM_GyrB"/>
</dbReference>
<dbReference type="InterPro" id="IPR011557">
    <property type="entry name" value="GyrB"/>
</dbReference>
<keyword evidence="3 10" id="KW-0479">Metal-binding</keyword>
<dbReference type="NCBIfam" id="TIGR01059">
    <property type="entry name" value="gyrB"/>
    <property type="match status" value="1"/>
</dbReference>
<dbReference type="PANTHER" id="PTHR45866">
    <property type="entry name" value="DNA GYRASE/TOPOISOMERASE SUBUNIT B"/>
    <property type="match status" value="1"/>
</dbReference>
<dbReference type="GO" id="GO:0003918">
    <property type="term" value="F:DNA topoisomerase type II (double strand cut, ATP-hydrolyzing) activity"/>
    <property type="evidence" value="ECO:0007669"/>
    <property type="project" value="UniProtKB-UniRule"/>
</dbReference>
<dbReference type="AlphaFoldDB" id="A0A1F8GCR0"/>
<dbReference type="Gene3D" id="3.30.565.10">
    <property type="entry name" value="Histidine kinase-like ATPase, C-terminal domain"/>
    <property type="match status" value="1"/>
</dbReference>
<dbReference type="InterPro" id="IPR000565">
    <property type="entry name" value="Topo_IIA_B"/>
</dbReference>
<feature type="binding site" evidence="10">
    <location>
        <position position="444"/>
    </location>
    <ligand>
        <name>Mg(2+)</name>
        <dbReference type="ChEBI" id="CHEBI:18420"/>
        <label>1</label>
        <note>catalytic</note>
    </ligand>
</feature>
<dbReference type="Pfam" id="PF00204">
    <property type="entry name" value="DNA_gyraseB"/>
    <property type="match status" value="1"/>
</dbReference>
<dbReference type="InterPro" id="IPR006171">
    <property type="entry name" value="TOPRIM_dom"/>
</dbReference>
<dbReference type="InterPro" id="IPR013759">
    <property type="entry name" value="Topo_IIA_B_C"/>
</dbReference>
<dbReference type="FunFam" id="3.40.50.670:FF:000001">
    <property type="entry name" value="DNA topoisomerase 2"/>
    <property type="match status" value="1"/>
</dbReference>
<feature type="domain" description="Toprim" evidence="11">
    <location>
        <begin position="438"/>
        <end position="552"/>
    </location>
</feature>
<dbReference type="InterPro" id="IPR001241">
    <property type="entry name" value="Topo_IIA"/>
</dbReference>
<feature type="site" description="Interaction with DNA" evidence="10">
    <location>
        <position position="472"/>
    </location>
</feature>
<dbReference type="GO" id="GO:0003677">
    <property type="term" value="F:DNA binding"/>
    <property type="evidence" value="ECO:0007669"/>
    <property type="project" value="UniProtKB-KW"/>
</dbReference>
<dbReference type="CDD" id="cd16928">
    <property type="entry name" value="HATPase_GyrB-like"/>
    <property type="match status" value="1"/>
</dbReference>
<evidence type="ECO:0000256" key="3">
    <source>
        <dbReference type="ARBA" id="ARBA00022723"/>
    </source>
</evidence>
<evidence type="ECO:0000256" key="8">
    <source>
        <dbReference type="ARBA" id="ARBA00023125"/>
    </source>
</evidence>
<comment type="subcellular location">
    <subcellularLocation>
        <location evidence="10">Cytoplasm</location>
    </subcellularLocation>
</comment>
<dbReference type="PROSITE" id="PS00177">
    <property type="entry name" value="TOPOISOMERASE_II"/>
    <property type="match status" value="1"/>
</dbReference>
<dbReference type="SMART" id="SM00387">
    <property type="entry name" value="HATPase_c"/>
    <property type="match status" value="1"/>
</dbReference>
<accession>A0A1F8GCR0</accession>
<dbReference type="InterPro" id="IPR014721">
    <property type="entry name" value="Ribsml_uS5_D2-typ_fold_subgr"/>
</dbReference>
<keyword evidence="9 10" id="KW-0413">Isomerase</keyword>
<evidence type="ECO:0000256" key="5">
    <source>
        <dbReference type="ARBA" id="ARBA00022840"/>
    </source>
</evidence>
<evidence type="ECO:0000259" key="11">
    <source>
        <dbReference type="PROSITE" id="PS50880"/>
    </source>
</evidence>
<dbReference type="InterPro" id="IPR036890">
    <property type="entry name" value="HATPase_C_sf"/>
</dbReference>
<comment type="miscellaneous">
    <text evidence="10">Few gyrases are as efficient as E.coli at forming negative supercoils. Not all organisms have 2 type II topoisomerases; in organisms with a single type II topoisomerase this enzyme also has to decatenate newly replicated chromosomes.</text>
</comment>
<dbReference type="FunFam" id="3.30.230.10:FF:000005">
    <property type="entry name" value="DNA gyrase subunit B"/>
    <property type="match status" value="1"/>
</dbReference>
<evidence type="ECO:0000256" key="10">
    <source>
        <dbReference type="HAMAP-Rule" id="MF_01898"/>
    </source>
</evidence>
<keyword evidence="10" id="KW-0963">Cytoplasm</keyword>
<dbReference type="GO" id="GO:0046872">
    <property type="term" value="F:metal ion binding"/>
    <property type="evidence" value="ECO:0007669"/>
    <property type="project" value="UniProtKB-KW"/>
</dbReference>
<evidence type="ECO:0000256" key="4">
    <source>
        <dbReference type="ARBA" id="ARBA00022741"/>
    </source>
</evidence>
<comment type="catalytic activity">
    <reaction evidence="1 10">
        <text>ATP-dependent breakage, passage and rejoining of double-stranded DNA.</text>
        <dbReference type="EC" id="5.6.2.2"/>
    </reaction>
</comment>
<keyword evidence="4 10" id="KW-0547">Nucleotide-binding</keyword>
<evidence type="ECO:0000256" key="6">
    <source>
        <dbReference type="ARBA" id="ARBA00022842"/>
    </source>
</evidence>
<dbReference type="SMART" id="SM00433">
    <property type="entry name" value="TOP2c"/>
    <property type="match status" value="1"/>
</dbReference>
<dbReference type="FunFam" id="3.30.565.10:FF:000002">
    <property type="entry name" value="DNA gyrase subunit B"/>
    <property type="match status" value="1"/>
</dbReference>
<organism evidence="12 13">
    <name type="scientific">Candidatus Yanofskybacteria bacterium RIFCSPLOWO2_01_FULL_42_49</name>
    <dbReference type="NCBI Taxonomy" id="1802694"/>
    <lineage>
        <taxon>Bacteria</taxon>
        <taxon>Candidatus Yanofskyibacteriota</taxon>
    </lineage>
</organism>
<comment type="caution">
    <text evidence="12">The sequence shown here is derived from an EMBL/GenBank/DDBJ whole genome shotgun (WGS) entry which is preliminary data.</text>
</comment>
<dbReference type="GO" id="GO:0005737">
    <property type="term" value="C:cytoplasm"/>
    <property type="evidence" value="ECO:0007669"/>
    <property type="project" value="UniProtKB-SubCell"/>
</dbReference>
<dbReference type="PRINTS" id="PR01159">
    <property type="entry name" value="DNAGYRASEB"/>
</dbReference>
<dbReference type="CDD" id="cd03366">
    <property type="entry name" value="TOPRIM_TopoIIA_GyrB"/>
    <property type="match status" value="1"/>
</dbReference>
<dbReference type="SUPFAM" id="SSF56719">
    <property type="entry name" value="Type II DNA topoisomerase"/>
    <property type="match status" value="1"/>
</dbReference>
<comment type="cofactor">
    <cofactor evidence="10">
        <name>Mg(2+)</name>
        <dbReference type="ChEBI" id="CHEBI:18420"/>
    </cofactor>
    <cofactor evidence="10">
        <name>Mn(2+)</name>
        <dbReference type="ChEBI" id="CHEBI:29035"/>
    </cofactor>
    <cofactor evidence="10">
        <name>Ca(2+)</name>
        <dbReference type="ChEBI" id="CHEBI:29108"/>
    </cofactor>
    <text evidence="10">Binds two Mg(2+) per subunit. The magnesium ions form salt bridges with both the protein and the DNA. Can also accept other divalent metal cations, such as Mn(2+) or Ca(2+).</text>
</comment>
<dbReference type="GO" id="GO:0005694">
    <property type="term" value="C:chromosome"/>
    <property type="evidence" value="ECO:0007669"/>
    <property type="project" value="InterPro"/>
</dbReference>
<dbReference type="Pfam" id="PF02518">
    <property type="entry name" value="HATPase_c"/>
    <property type="match status" value="1"/>
</dbReference>
<feature type="binding site" evidence="10">
    <location>
        <position position="519"/>
    </location>
    <ligand>
        <name>Mg(2+)</name>
        <dbReference type="ChEBI" id="CHEBI:18420"/>
        <label>2</label>
    </ligand>
</feature>
<keyword evidence="6 10" id="KW-0460">Magnesium</keyword>
<dbReference type="SUPFAM" id="SSF55874">
    <property type="entry name" value="ATPase domain of HSP90 chaperone/DNA topoisomerase II/histidine kinase"/>
    <property type="match status" value="1"/>
</dbReference>
<comment type="similarity">
    <text evidence="2 10">Belongs to the type II topoisomerase GyrB family.</text>
</comment>
<dbReference type="Gene3D" id="3.40.50.670">
    <property type="match status" value="1"/>
</dbReference>
<dbReference type="STRING" id="1802694.A2918_02185"/>
<dbReference type="Proteomes" id="UP000178227">
    <property type="component" value="Unassembled WGS sequence"/>
</dbReference>
<dbReference type="InterPro" id="IPR013506">
    <property type="entry name" value="Topo_IIA_bsu_dom2"/>
</dbReference>
<keyword evidence="7 10" id="KW-0799">Topoisomerase</keyword>
<feature type="binding site" evidence="10">
    <location>
        <position position="517"/>
    </location>
    <ligand>
        <name>Mg(2+)</name>
        <dbReference type="ChEBI" id="CHEBI:18420"/>
        <label>2</label>
    </ligand>
</feature>
<sequence length="700" mass="78064">MAGKEDKKKQSYTAESIQVLEGLEPVRKRPGMYIGSTGPDGLHHMIWEVFDNSLDEAMAGHAKNIEVVLLPNNRVRVKDDGRGIPVEKHKQTGKSTLETVLTILHAGGKFGDSAYKVSGGLHGVGVSVVNALSIYLRAEVHRDGAAYEQEYVRGKPKKLVKKIGSAKDTGTIIEFEPDTEIFKEIAFDWDTILNHLRQQAYLTKGVKISVKDERAPLKYVSKKENKEITETISHTFYFEGGIVSYIEFLNRGLDPKNRNIFYAGKEQQNIFVEVALQYVDDLQSREISFANNIHTHEGGMHLTGFRSAITRVLNDYARKNGILKEKEDNLSGEDSREGLTTIISVKLKDPQFEGQTKAKLGTPDARTAVEMVMGAEFADWLERNPTDAREILEKVILASKARLAAKAARETVLRKGAMEGMTLPGKLADCSSRDATESELFLVEGDSAGGSSKQGRNRRTQAILPLKGKILNVEKARIDKMLAHQEIRALIIAMGTAIAEEFDLNKLRYHKIIIMTDADVDGAHIRTLLLTLFYRYFPQIIEKGHLYIAQPPLYKIQKSSKISYAYNDNEKEKILAELRKEAGVKLKAKGPKLKAADGFEITPLEGNGKTEEGEISFAKTVEGEEKISGVSIQRYKGLGEMNPSQLWETTLDPANRVLLQVTIKDAHDADKIFDVLMGSEVMPRKKFIQSHAKSVQNLDI</sequence>
<dbReference type="PROSITE" id="PS50880">
    <property type="entry name" value="TOPRIM"/>
    <property type="match status" value="1"/>
</dbReference>
<evidence type="ECO:0000313" key="12">
    <source>
        <dbReference type="EMBL" id="OGN22548.1"/>
    </source>
</evidence>
<proteinExistence type="inferred from homology"/>
<dbReference type="Pfam" id="PF01751">
    <property type="entry name" value="Toprim"/>
    <property type="match status" value="1"/>
</dbReference>
<evidence type="ECO:0000313" key="13">
    <source>
        <dbReference type="Proteomes" id="UP000178227"/>
    </source>
</evidence>
<dbReference type="Gene3D" id="3.30.230.10">
    <property type="match status" value="1"/>
</dbReference>
<dbReference type="PRINTS" id="PR00418">
    <property type="entry name" value="TPI2FAMILY"/>
</dbReference>
<dbReference type="InterPro" id="IPR018522">
    <property type="entry name" value="TopoIIA_CS"/>
</dbReference>
<reference evidence="12 13" key="1">
    <citation type="journal article" date="2016" name="Nat. Commun.">
        <title>Thousands of microbial genomes shed light on interconnected biogeochemical processes in an aquifer system.</title>
        <authorList>
            <person name="Anantharaman K."/>
            <person name="Brown C.T."/>
            <person name="Hug L.A."/>
            <person name="Sharon I."/>
            <person name="Castelle C.J."/>
            <person name="Probst A.J."/>
            <person name="Thomas B.C."/>
            <person name="Singh A."/>
            <person name="Wilkins M.J."/>
            <person name="Karaoz U."/>
            <person name="Brodie E.L."/>
            <person name="Williams K.H."/>
            <person name="Hubbard S.S."/>
            <person name="Banfield J.F."/>
        </authorList>
    </citation>
    <scope>NUCLEOTIDE SEQUENCE [LARGE SCALE GENOMIC DNA]</scope>
</reference>
<dbReference type="GO" id="GO:0006261">
    <property type="term" value="P:DNA-templated DNA replication"/>
    <property type="evidence" value="ECO:0007669"/>
    <property type="project" value="UniProtKB-UniRule"/>
</dbReference>
<dbReference type="GO" id="GO:0005524">
    <property type="term" value="F:ATP binding"/>
    <property type="evidence" value="ECO:0007669"/>
    <property type="project" value="UniProtKB-UniRule"/>
</dbReference>
<dbReference type="GO" id="GO:0006265">
    <property type="term" value="P:DNA topological change"/>
    <property type="evidence" value="ECO:0007669"/>
    <property type="project" value="UniProtKB-UniRule"/>
</dbReference>
<evidence type="ECO:0000256" key="7">
    <source>
        <dbReference type="ARBA" id="ARBA00023029"/>
    </source>
</evidence>
<dbReference type="PANTHER" id="PTHR45866:SF1">
    <property type="entry name" value="DNA GYRASE SUBUNIT B, MITOCHONDRIAL"/>
    <property type="match status" value="1"/>
</dbReference>
<comment type="function">
    <text evidence="10">A type II topoisomerase that negatively supercoils closed circular double-stranded (ds) DNA in an ATP-dependent manner to modulate DNA topology and maintain chromosomes in an underwound state. Negative supercoiling favors strand separation, and DNA replication, transcription, recombination and repair, all of which involve strand separation. Also able to catalyze the interconversion of other topological isomers of dsDNA rings, including catenanes and knotted rings. Type II topoisomerases break and join 2 DNA strands simultaneously in an ATP-dependent manner.</text>
</comment>
<keyword evidence="8" id="KW-0238">DNA-binding</keyword>
<dbReference type="NCBIfam" id="NF004189">
    <property type="entry name" value="PRK05644.1"/>
    <property type="match status" value="1"/>
</dbReference>
<dbReference type="InterPro" id="IPR020568">
    <property type="entry name" value="Ribosomal_Su5_D2-typ_SF"/>
</dbReference>
<dbReference type="HAMAP" id="MF_01898">
    <property type="entry name" value="GyrB"/>
    <property type="match status" value="1"/>
</dbReference>
<evidence type="ECO:0000256" key="9">
    <source>
        <dbReference type="ARBA" id="ARBA00023235"/>
    </source>
</evidence>
<dbReference type="Pfam" id="PF00986">
    <property type="entry name" value="DNA_gyraseB_C"/>
    <property type="match status" value="1"/>
</dbReference>
<dbReference type="EC" id="5.6.2.2" evidence="10"/>
<dbReference type="CDD" id="cd00822">
    <property type="entry name" value="TopoII_Trans_DNA_gyrase"/>
    <property type="match status" value="1"/>
</dbReference>
<comment type="subunit">
    <text evidence="10">Heterotetramer, composed of two GyrA and two GyrB chains. In the heterotetramer, GyrA contains the active site tyrosine that forms a transient covalent intermediate with DNA, while GyrB binds cofactors and catalyzes ATP hydrolysis.</text>
</comment>
<gene>
    <name evidence="10" type="primary">gyrB</name>
    <name evidence="12" type="ORF">A2918_02185</name>
</gene>
<dbReference type="InterPro" id="IPR002288">
    <property type="entry name" value="DNA_gyrase_B_C"/>
</dbReference>
<feature type="binding site" evidence="10">
    <location>
        <position position="517"/>
    </location>
    <ligand>
        <name>Mg(2+)</name>
        <dbReference type="ChEBI" id="CHEBI:18420"/>
        <label>1</label>
        <note>catalytic</note>
    </ligand>
</feature>
<dbReference type="NCBIfam" id="NF011501">
    <property type="entry name" value="PRK14939.1"/>
    <property type="match status" value="1"/>
</dbReference>
<dbReference type="InterPro" id="IPR013760">
    <property type="entry name" value="Topo_IIA-like_dom_sf"/>
</dbReference>
<dbReference type="EMBL" id="MGKI01000011">
    <property type="protein sequence ID" value="OGN22548.1"/>
    <property type="molecule type" value="Genomic_DNA"/>
</dbReference>
<feature type="site" description="Interaction with DNA" evidence="10">
    <location>
        <position position="469"/>
    </location>
</feature>